<gene>
    <name evidence="2" type="ORF">BCR37DRAFT_375574</name>
</gene>
<evidence type="ECO:0000313" key="3">
    <source>
        <dbReference type="Proteomes" id="UP000193685"/>
    </source>
</evidence>
<dbReference type="PANTHER" id="PTHR21011:SF1">
    <property type="entry name" value="SMALL RIBOSOMAL SUBUNIT PROTEIN BS6M"/>
    <property type="match status" value="1"/>
</dbReference>
<comment type="similarity">
    <text evidence="1">Belongs to the bacterial ribosomal protein bS6 family.</text>
</comment>
<proteinExistence type="inferred from homology"/>
<reference evidence="2 3" key="1">
    <citation type="submission" date="2016-07" db="EMBL/GenBank/DDBJ databases">
        <title>Pervasive Adenine N6-methylation of Active Genes in Fungi.</title>
        <authorList>
            <consortium name="DOE Joint Genome Institute"/>
            <person name="Mondo S.J."/>
            <person name="Dannebaum R.O."/>
            <person name="Kuo R.C."/>
            <person name="Labutti K."/>
            <person name="Haridas S."/>
            <person name="Kuo A."/>
            <person name="Salamov A."/>
            <person name="Ahrendt S.R."/>
            <person name="Lipzen A."/>
            <person name="Sullivan W."/>
            <person name="Andreopoulos W.B."/>
            <person name="Clum A."/>
            <person name="Lindquist E."/>
            <person name="Daum C."/>
            <person name="Ramamoorthy G.K."/>
            <person name="Gryganskyi A."/>
            <person name="Culley D."/>
            <person name="Magnuson J.K."/>
            <person name="James T.Y."/>
            <person name="O'Malley M.A."/>
            <person name="Stajich J.E."/>
            <person name="Spatafora J.W."/>
            <person name="Visel A."/>
            <person name="Grigoriev I.V."/>
        </authorList>
    </citation>
    <scope>NUCLEOTIDE SEQUENCE [LARGE SCALE GENOMIC DNA]</scope>
    <source>
        <strain evidence="2 3">12-1054</strain>
    </source>
</reference>
<dbReference type="CDD" id="cd15465">
    <property type="entry name" value="bS6_mito"/>
    <property type="match status" value="1"/>
</dbReference>
<dbReference type="GO" id="GO:0003735">
    <property type="term" value="F:structural constituent of ribosome"/>
    <property type="evidence" value="ECO:0007669"/>
    <property type="project" value="InterPro"/>
</dbReference>
<organism evidence="2 3">
    <name type="scientific">Protomyces lactucae-debilis</name>
    <dbReference type="NCBI Taxonomy" id="2754530"/>
    <lineage>
        <taxon>Eukaryota</taxon>
        <taxon>Fungi</taxon>
        <taxon>Dikarya</taxon>
        <taxon>Ascomycota</taxon>
        <taxon>Taphrinomycotina</taxon>
        <taxon>Taphrinomycetes</taxon>
        <taxon>Taphrinales</taxon>
        <taxon>Protomycetaceae</taxon>
        <taxon>Protomyces</taxon>
    </lineage>
</organism>
<sequence length="94" mass="10617">MVLYELICITRSSLPEATLREIAKTAGSQVVQNGGVVRSPVKKYQATYDDGNYMIMKFDTNPRVQKDVSLTIKLDPRVLRHSIVKLGDKLDELH</sequence>
<dbReference type="STRING" id="56484.A0A1Y2FUM1"/>
<protein>
    <submittedName>
        <fullName evidence="2">30S ribosomal protein S6</fullName>
    </submittedName>
</protein>
<dbReference type="InterPro" id="IPR035980">
    <property type="entry name" value="Ribosomal_bS6_sf"/>
</dbReference>
<keyword evidence="3" id="KW-1185">Reference proteome</keyword>
<dbReference type="InterPro" id="IPR014717">
    <property type="entry name" value="Transl_elong_EF1B/ribsomal_bS6"/>
</dbReference>
<dbReference type="OMA" id="HQIGDYW"/>
<dbReference type="InterPro" id="IPR000529">
    <property type="entry name" value="Ribosomal_bS6"/>
</dbReference>
<dbReference type="GeneID" id="63785009"/>
<dbReference type="GO" id="GO:0006412">
    <property type="term" value="P:translation"/>
    <property type="evidence" value="ECO:0007669"/>
    <property type="project" value="InterPro"/>
</dbReference>
<keyword evidence="2" id="KW-0687">Ribonucleoprotein</keyword>
<dbReference type="OrthoDB" id="10259681at2759"/>
<dbReference type="PANTHER" id="PTHR21011">
    <property type="entry name" value="MITOCHONDRIAL 28S RIBOSOMAL PROTEIN S6"/>
    <property type="match status" value="1"/>
</dbReference>
<dbReference type="GO" id="GO:0070181">
    <property type="term" value="F:small ribosomal subunit rRNA binding"/>
    <property type="evidence" value="ECO:0007669"/>
    <property type="project" value="TreeGrafter"/>
</dbReference>
<dbReference type="GO" id="GO:0005763">
    <property type="term" value="C:mitochondrial small ribosomal subunit"/>
    <property type="evidence" value="ECO:0007669"/>
    <property type="project" value="TreeGrafter"/>
</dbReference>
<dbReference type="SUPFAM" id="SSF54995">
    <property type="entry name" value="Ribosomal protein S6"/>
    <property type="match status" value="1"/>
</dbReference>
<keyword evidence="2" id="KW-0689">Ribosomal protein</keyword>
<comment type="caution">
    <text evidence="2">The sequence shown here is derived from an EMBL/GenBank/DDBJ whole genome shotgun (WGS) entry which is preliminary data.</text>
</comment>
<dbReference type="Gene3D" id="3.30.70.60">
    <property type="match status" value="1"/>
</dbReference>
<dbReference type="Proteomes" id="UP000193685">
    <property type="component" value="Unassembled WGS sequence"/>
</dbReference>
<dbReference type="EMBL" id="MCFI01000001">
    <property type="protein sequence ID" value="ORY87692.1"/>
    <property type="molecule type" value="Genomic_DNA"/>
</dbReference>
<evidence type="ECO:0000313" key="2">
    <source>
        <dbReference type="EMBL" id="ORY87692.1"/>
    </source>
</evidence>
<accession>A0A1Y2FUM1</accession>
<evidence type="ECO:0000256" key="1">
    <source>
        <dbReference type="ARBA" id="ARBA00009512"/>
    </source>
</evidence>
<dbReference type="Pfam" id="PF01250">
    <property type="entry name" value="Ribosomal_S6"/>
    <property type="match status" value="1"/>
</dbReference>
<dbReference type="RefSeq" id="XP_040728187.1">
    <property type="nucleotide sequence ID" value="XM_040868410.1"/>
</dbReference>
<dbReference type="AlphaFoldDB" id="A0A1Y2FUM1"/>
<name>A0A1Y2FUM1_PROLT</name>